<accession>A0ABP0VWJ2</accession>
<feature type="compositionally biased region" description="Polar residues" evidence="8">
    <location>
        <begin position="326"/>
        <end position="343"/>
    </location>
</feature>
<feature type="region of interest" description="Disordered" evidence="8">
    <location>
        <begin position="279"/>
        <end position="431"/>
    </location>
</feature>
<evidence type="ECO:0000256" key="6">
    <source>
        <dbReference type="ARBA" id="ARBA00023125"/>
    </source>
</evidence>
<evidence type="ECO:0000256" key="1">
    <source>
        <dbReference type="ARBA" id="ARBA00008136"/>
    </source>
</evidence>
<evidence type="ECO:0000256" key="8">
    <source>
        <dbReference type="SAM" id="MobiDB-lite"/>
    </source>
</evidence>
<dbReference type="Gene3D" id="3.90.1680.10">
    <property type="entry name" value="SOS response associated peptidase-like"/>
    <property type="match status" value="1"/>
</dbReference>
<evidence type="ECO:0000256" key="3">
    <source>
        <dbReference type="ARBA" id="ARBA00022763"/>
    </source>
</evidence>
<keyword evidence="7" id="KW-0456">Lyase</keyword>
<keyword evidence="2" id="KW-0645">Protease</keyword>
<evidence type="ECO:0000256" key="2">
    <source>
        <dbReference type="ARBA" id="ARBA00022670"/>
    </source>
</evidence>
<dbReference type="InterPro" id="IPR003738">
    <property type="entry name" value="SRAP"/>
</dbReference>
<reference evidence="9" key="1">
    <citation type="submission" date="2024-02" db="EMBL/GenBank/DDBJ databases">
        <authorList>
            <consortium name="ELIXIR-Norway"/>
            <consortium name="Elixir Norway"/>
        </authorList>
    </citation>
    <scope>NUCLEOTIDE SEQUENCE</scope>
</reference>
<dbReference type="SUPFAM" id="SSF143081">
    <property type="entry name" value="BB1717-like"/>
    <property type="match status" value="1"/>
</dbReference>
<evidence type="ECO:0000256" key="5">
    <source>
        <dbReference type="ARBA" id="ARBA00023124"/>
    </source>
</evidence>
<sequence>MCGRARCTLRVDAVASACGFQAPLRSINSDRYHPSYNVAPGAHMPVVHYDSKDKASKEPVVHCMRWGLVPSFTKKTEKPDYYRMFNARSESVHVKSSFCRLLQKSRCLVAVEGFYEWKKDGKKKQPFYVHFKDEQPLVFAALYDSWEDAEGEILYTFTILTTRVSKQLEWLHDRMPVVLGSQDLIHAWLNDDLSESALHKLTQPYEGSDMVWYPVTPAMGKPAFNGPECVEEIKPKAAIDGALAQLFGKQKARDVKTLAIGSSLKDEEILNEEEQKALLAGVEPDHDRSKVSQGEEVSELDLPQPQKTEVKNESYQHNQEGGGLGSSQDNSKQISTPQGQSEQEGSDGVPDVAQNEGLLPIDEKVGHSSALEPPHVNPDILTHPTKPMSRKVAVEVKDVKDAKKRRTIGTSKGSTTNNNAPTGGAKEKQSNLFSFFAKQ</sequence>
<evidence type="ECO:0000256" key="4">
    <source>
        <dbReference type="ARBA" id="ARBA00022801"/>
    </source>
</evidence>
<protein>
    <recommendedName>
        <fullName evidence="11">Embryonic stem cell-specific 5-hydroxymethylcytosine-binding protein</fullName>
    </recommendedName>
</protein>
<dbReference type="PANTHER" id="PTHR13604:SF0">
    <property type="entry name" value="ABASIC SITE PROCESSING PROTEIN HMCES"/>
    <property type="match status" value="1"/>
</dbReference>
<keyword evidence="4" id="KW-0378">Hydrolase</keyword>
<keyword evidence="5" id="KW-0190">Covalent protein-DNA linkage</keyword>
<comment type="similarity">
    <text evidence="1">Belongs to the SOS response-associated peptidase family.</text>
</comment>
<dbReference type="EMBL" id="OZ020105">
    <property type="protein sequence ID" value="CAK9257430.1"/>
    <property type="molecule type" value="Genomic_DNA"/>
</dbReference>
<keyword evidence="10" id="KW-1185">Reference proteome</keyword>
<evidence type="ECO:0000256" key="7">
    <source>
        <dbReference type="ARBA" id="ARBA00023239"/>
    </source>
</evidence>
<feature type="compositionally biased region" description="Polar residues" evidence="8">
    <location>
        <begin position="408"/>
        <end position="421"/>
    </location>
</feature>
<name>A0ABP0VWJ2_9BRYO</name>
<evidence type="ECO:0000313" key="9">
    <source>
        <dbReference type="EMBL" id="CAK9257430.1"/>
    </source>
</evidence>
<evidence type="ECO:0008006" key="11">
    <source>
        <dbReference type="Google" id="ProtNLM"/>
    </source>
</evidence>
<gene>
    <name evidence="9" type="ORF">CSSPJE1EN1_LOCUS2908</name>
</gene>
<dbReference type="InterPro" id="IPR036590">
    <property type="entry name" value="SRAP-like"/>
</dbReference>
<keyword evidence="6" id="KW-0238">DNA-binding</keyword>
<proteinExistence type="inferred from homology"/>
<keyword evidence="3" id="KW-0227">DNA damage</keyword>
<organism evidence="9 10">
    <name type="scientific">Sphagnum jensenii</name>
    <dbReference type="NCBI Taxonomy" id="128206"/>
    <lineage>
        <taxon>Eukaryota</taxon>
        <taxon>Viridiplantae</taxon>
        <taxon>Streptophyta</taxon>
        <taxon>Embryophyta</taxon>
        <taxon>Bryophyta</taxon>
        <taxon>Sphagnophytina</taxon>
        <taxon>Sphagnopsida</taxon>
        <taxon>Sphagnales</taxon>
        <taxon>Sphagnaceae</taxon>
        <taxon>Sphagnum</taxon>
    </lineage>
</organism>
<feature type="compositionally biased region" description="Basic and acidic residues" evidence="8">
    <location>
        <begin position="392"/>
        <end position="401"/>
    </location>
</feature>
<dbReference type="Pfam" id="PF02586">
    <property type="entry name" value="SRAP"/>
    <property type="match status" value="1"/>
</dbReference>
<evidence type="ECO:0000313" key="10">
    <source>
        <dbReference type="Proteomes" id="UP001497444"/>
    </source>
</evidence>
<dbReference type="Proteomes" id="UP001497444">
    <property type="component" value="Chromosome 10"/>
</dbReference>
<dbReference type="PANTHER" id="PTHR13604">
    <property type="entry name" value="DC12-RELATED"/>
    <property type="match status" value="1"/>
</dbReference>